<feature type="signal peptide" evidence="2">
    <location>
        <begin position="1"/>
        <end position="24"/>
    </location>
</feature>
<dbReference type="InterPro" id="IPR011250">
    <property type="entry name" value="OMP/PagP_B-barrel"/>
</dbReference>
<accession>A0A934HKL9</accession>
<reference evidence="4" key="1">
    <citation type="submission" date="2020-12" db="EMBL/GenBank/DDBJ databases">
        <title>Pontibaca salina gen. nov., sp. nov., isolated from marine sediment.</title>
        <authorList>
            <person name="Bo J."/>
            <person name="Wang S."/>
            <person name="Song X."/>
            <person name="Du Z."/>
        </authorList>
    </citation>
    <scope>NUCLEOTIDE SEQUENCE</scope>
    <source>
        <strain evidence="4">S1109L</strain>
    </source>
</reference>
<name>A0A934HKL9_9RHOB</name>
<dbReference type="RefSeq" id="WP_198685922.1">
    <property type="nucleotide sequence ID" value="NZ_JAEIJD010000005.1"/>
</dbReference>
<comment type="caution">
    <text evidence="4">The sequence shown here is derived from an EMBL/GenBank/DDBJ whole genome shotgun (WGS) entry which is preliminary data.</text>
</comment>
<evidence type="ECO:0000256" key="1">
    <source>
        <dbReference type="ARBA" id="ARBA00022729"/>
    </source>
</evidence>
<gene>
    <name evidence="4" type="ORF">JAO82_08455</name>
</gene>
<evidence type="ECO:0000313" key="5">
    <source>
        <dbReference type="Proteomes" id="UP000613255"/>
    </source>
</evidence>
<dbReference type="EMBL" id="JAEIJD010000005">
    <property type="protein sequence ID" value="MBI6629914.1"/>
    <property type="molecule type" value="Genomic_DNA"/>
</dbReference>
<dbReference type="Proteomes" id="UP000613255">
    <property type="component" value="Unassembled WGS sequence"/>
</dbReference>
<organism evidence="4 5">
    <name type="scientific">Pontibaca salina</name>
    <dbReference type="NCBI Taxonomy" id="2795731"/>
    <lineage>
        <taxon>Bacteria</taxon>
        <taxon>Pseudomonadati</taxon>
        <taxon>Pseudomonadota</taxon>
        <taxon>Alphaproteobacteria</taxon>
        <taxon>Rhodobacterales</taxon>
        <taxon>Roseobacteraceae</taxon>
        <taxon>Pontibaca</taxon>
    </lineage>
</organism>
<protein>
    <submittedName>
        <fullName evidence="4">Porin</fullName>
    </submittedName>
</protein>
<dbReference type="SUPFAM" id="SSF56925">
    <property type="entry name" value="OMPA-like"/>
    <property type="match status" value="1"/>
</dbReference>
<evidence type="ECO:0000256" key="2">
    <source>
        <dbReference type="SAM" id="SignalP"/>
    </source>
</evidence>
<evidence type="ECO:0000313" key="4">
    <source>
        <dbReference type="EMBL" id="MBI6629914.1"/>
    </source>
</evidence>
<dbReference type="InterPro" id="IPR027385">
    <property type="entry name" value="Beta-barrel_OMP"/>
</dbReference>
<evidence type="ECO:0000259" key="3">
    <source>
        <dbReference type="Pfam" id="PF13505"/>
    </source>
</evidence>
<sequence length="173" mass="18197">MKKLIVAAASAGMIASTIALPATAQDGSGLYFGLGLGWTDVDGPGGDNGATYGAHIGYDLDFGQFVVGGELEYERTDIGLLGSAGDIDNIGRVKVKGGYDFGPFMGYAVLGRARMKTSFGNDNGNIYGLGMSYAVNDRVSLGGELLRHDFNNFAGTTTDYDADSLTFRASFRF</sequence>
<feature type="chain" id="PRO_5037714922" evidence="2">
    <location>
        <begin position="25"/>
        <end position="173"/>
    </location>
</feature>
<keyword evidence="1 2" id="KW-0732">Signal</keyword>
<dbReference type="AlphaFoldDB" id="A0A934HKL9"/>
<keyword evidence="5" id="KW-1185">Reference proteome</keyword>
<dbReference type="Pfam" id="PF13505">
    <property type="entry name" value="OMP_b-brl"/>
    <property type="match status" value="1"/>
</dbReference>
<proteinExistence type="predicted"/>
<feature type="domain" description="Outer membrane protein beta-barrel" evidence="3">
    <location>
        <begin position="15"/>
        <end position="173"/>
    </location>
</feature>
<dbReference type="Gene3D" id="2.40.160.20">
    <property type="match status" value="1"/>
</dbReference>